<evidence type="ECO:0000256" key="3">
    <source>
        <dbReference type="SAM" id="MobiDB-lite"/>
    </source>
</evidence>
<evidence type="ECO:0000256" key="2">
    <source>
        <dbReference type="ARBA" id="ARBA00023242"/>
    </source>
</evidence>
<keyword evidence="5" id="KW-1185">Reference proteome</keyword>
<dbReference type="RefSeq" id="XP_034009444.1">
    <property type="nucleotide sequence ID" value="XM_034158789.1"/>
</dbReference>
<dbReference type="PANTHER" id="PTHR37534:SF46">
    <property type="entry name" value="ZN(II)2CYS6 TRANSCRIPTION FACTOR (EUROFUNG)"/>
    <property type="match status" value="1"/>
</dbReference>
<dbReference type="OrthoDB" id="3598904at2759"/>
<name>A0A642UJA4_DIURU</name>
<dbReference type="EMBL" id="SWFT01000164">
    <property type="protein sequence ID" value="KAA8896504.1"/>
    <property type="molecule type" value="Genomic_DNA"/>
</dbReference>
<accession>A0A642UJA4</accession>
<gene>
    <name evidence="4" type="ORF">DIURU_005770</name>
</gene>
<dbReference type="VEuPathDB" id="FungiDB:DIURU_005770"/>
<reference evidence="4 5" key="1">
    <citation type="submission" date="2019-07" db="EMBL/GenBank/DDBJ databases">
        <title>Genome assembly of two rare yeast pathogens: Diutina rugosa and Trichomonascus ciferrii.</title>
        <authorList>
            <person name="Mixao V."/>
            <person name="Saus E."/>
            <person name="Hansen A."/>
            <person name="Lass-Flor C."/>
            <person name="Gabaldon T."/>
        </authorList>
    </citation>
    <scope>NUCLEOTIDE SEQUENCE [LARGE SCALE GENOMIC DNA]</scope>
    <source>
        <strain evidence="4 5">CBS 613</strain>
    </source>
</reference>
<dbReference type="Proteomes" id="UP000449547">
    <property type="component" value="Unassembled WGS sequence"/>
</dbReference>
<dbReference type="GO" id="GO:0005634">
    <property type="term" value="C:nucleus"/>
    <property type="evidence" value="ECO:0007669"/>
    <property type="project" value="UniProtKB-SubCell"/>
</dbReference>
<comment type="caution">
    <text evidence="4">The sequence shown here is derived from an EMBL/GenBank/DDBJ whole genome shotgun (WGS) entry which is preliminary data.</text>
</comment>
<evidence type="ECO:0000256" key="1">
    <source>
        <dbReference type="ARBA" id="ARBA00004123"/>
    </source>
</evidence>
<comment type="subcellular location">
    <subcellularLocation>
        <location evidence="1">Nucleus</location>
    </subcellularLocation>
</comment>
<feature type="region of interest" description="Disordered" evidence="3">
    <location>
        <begin position="55"/>
        <end position="79"/>
    </location>
</feature>
<keyword evidence="2" id="KW-0539">Nucleus</keyword>
<dbReference type="InterPro" id="IPR021858">
    <property type="entry name" value="Fun_TF"/>
</dbReference>
<proteinExistence type="predicted"/>
<dbReference type="Pfam" id="PF11951">
    <property type="entry name" value="Fungal_trans_2"/>
    <property type="match status" value="1"/>
</dbReference>
<dbReference type="AlphaFoldDB" id="A0A642UJA4"/>
<sequence length="460" mass="50788">MLAMDPVVQLPPNVELPLPPELAVPPPPALSPPMPVPAPVYQEPPRPMPLPAPPILISETTPETSIETSTDTTPETTDETTLTQEEEAAALRHFFDTLLPMLDSNPESPWPQLALKYCDFDLARSCLMALAAVHMYESGACTYQFYRKGLANMDRVMRCLVTTIHRQTTTTTGESESETDDETSKASVMSFVILVLIHVHVIFACMETGQSALSRYLFQVFGVICDSPQFRAQVAQDPRKVAMMGYLSVYDTVASVVSPDARVPYCHPQWFGDINTDLSTLSLMGCPGEVWRCIHRICHLRHATRAGASGASAVDISAEVAPLHHQLLQYRDYVPPGRDHGVAVSAARCWSLAGLAALARVAQHSASAYVDEFIMVYGSLDGTSRVVTQMVWPIHVMCVSSVTEHQRQSMMAFLRFQRQFTQMKQYTLMQSIVSEVWATGADVDVVTAKFVPPGHDYLCI</sequence>
<evidence type="ECO:0000313" key="4">
    <source>
        <dbReference type="EMBL" id="KAA8896504.1"/>
    </source>
</evidence>
<dbReference type="GeneID" id="54784421"/>
<feature type="compositionally biased region" description="Low complexity" evidence="3">
    <location>
        <begin position="56"/>
        <end position="79"/>
    </location>
</feature>
<protein>
    <submittedName>
        <fullName evidence="4">Uncharacterized protein</fullName>
    </submittedName>
</protein>
<organism evidence="4 5">
    <name type="scientific">Diutina rugosa</name>
    <name type="common">Yeast</name>
    <name type="synonym">Candida rugosa</name>
    <dbReference type="NCBI Taxonomy" id="5481"/>
    <lineage>
        <taxon>Eukaryota</taxon>
        <taxon>Fungi</taxon>
        <taxon>Dikarya</taxon>
        <taxon>Ascomycota</taxon>
        <taxon>Saccharomycotina</taxon>
        <taxon>Pichiomycetes</taxon>
        <taxon>Debaryomycetaceae</taxon>
        <taxon>Diutina</taxon>
    </lineage>
</organism>
<evidence type="ECO:0000313" key="5">
    <source>
        <dbReference type="Proteomes" id="UP000449547"/>
    </source>
</evidence>
<dbReference type="PANTHER" id="PTHR37534">
    <property type="entry name" value="TRANSCRIPTIONAL ACTIVATOR PROTEIN UGA3"/>
    <property type="match status" value="1"/>
</dbReference>